<keyword evidence="7" id="KW-0963">Cytoplasm</keyword>
<dbReference type="AlphaFoldDB" id="A0A1B7Z3T8"/>
<dbReference type="GO" id="GO:0097367">
    <property type="term" value="F:carbohydrate derivative binding"/>
    <property type="evidence" value="ECO:0007669"/>
    <property type="project" value="InterPro"/>
</dbReference>
<accession>A0A1B7Z3T8</accession>
<dbReference type="InterPro" id="IPR001672">
    <property type="entry name" value="G6P_Isomerase"/>
</dbReference>
<dbReference type="EC" id="5.3.1.9" evidence="7"/>
<evidence type="ECO:0000313" key="9">
    <source>
        <dbReference type="EMBL" id="OBR37375.1"/>
    </source>
</evidence>
<dbReference type="PROSITE" id="PS00765">
    <property type="entry name" value="P_GLUCOSE_ISOMERASE_1"/>
    <property type="match status" value="1"/>
</dbReference>
<dbReference type="PROSITE" id="PS51463">
    <property type="entry name" value="P_GLUCOSE_ISOMERASE_3"/>
    <property type="match status" value="1"/>
</dbReference>
<dbReference type="GO" id="GO:0048029">
    <property type="term" value="F:monosaccharide binding"/>
    <property type="evidence" value="ECO:0007669"/>
    <property type="project" value="TreeGrafter"/>
</dbReference>
<gene>
    <name evidence="7" type="primary">pgi</name>
    <name evidence="9" type="ORF">A9200_06910</name>
</gene>
<dbReference type="Pfam" id="PF00342">
    <property type="entry name" value="PGI"/>
    <property type="match status" value="1"/>
</dbReference>
<dbReference type="InterPro" id="IPR035476">
    <property type="entry name" value="SIS_PGI_1"/>
</dbReference>
<dbReference type="Proteomes" id="UP000092164">
    <property type="component" value="Unassembled WGS sequence"/>
</dbReference>
<name>A0A1B7Z3T8_9FLAO</name>
<dbReference type="InterPro" id="IPR046348">
    <property type="entry name" value="SIS_dom_sf"/>
</dbReference>
<dbReference type="GO" id="GO:0004347">
    <property type="term" value="F:glucose-6-phosphate isomerase activity"/>
    <property type="evidence" value="ECO:0007669"/>
    <property type="project" value="UniProtKB-UniRule"/>
</dbReference>
<dbReference type="InterPro" id="IPR023096">
    <property type="entry name" value="G6P_Isomerase_C"/>
</dbReference>
<dbReference type="OrthoDB" id="140919at2"/>
<dbReference type="InterPro" id="IPR035482">
    <property type="entry name" value="SIS_PGI_2"/>
</dbReference>
<dbReference type="PANTHER" id="PTHR11469">
    <property type="entry name" value="GLUCOSE-6-PHOSPHATE ISOMERASE"/>
    <property type="match status" value="1"/>
</dbReference>
<evidence type="ECO:0000256" key="2">
    <source>
        <dbReference type="ARBA" id="ARBA00006604"/>
    </source>
</evidence>
<evidence type="ECO:0000256" key="7">
    <source>
        <dbReference type="HAMAP-Rule" id="MF_00473"/>
    </source>
</evidence>
<comment type="similarity">
    <text evidence="2 7 8">Belongs to the GPI family.</text>
</comment>
<keyword evidence="3 7" id="KW-0312">Gluconeogenesis</keyword>
<sequence>MILNKINPTETEIWEKLSTHYKETKDAHLRDLFSSDVKRAQKFTIQWNDFLFDYSKNRISSETMKLLLQLAEEVNLKSAIKEYYAGGIINETEGRAVLHTALRGKKTDKVLVDGVNVMPEIYEVKQHIKEFTNSVINGDLKGYTGKAFTDVVNIGIGGSDLGPAMVTEALKFYKNQLSIHFVSNVDGDHVHEVLKTLNPETTLFVVVSKTFTTQETLSNATTIKKWFLKHATQKDIAKHFAAVSTNSEKIAEFGIDVANVFPMWDWVGGRFSLWSAVGLTIALAVGFENFDALLQGANEADIHFKDADFSENIPVIMALISVWYNNFYGAETEAIIPYAQYLSRFSAYLQQGIMESNGKSVDRAGKTVGYETGTIIWGEPGTNSQHAFFQLIHQGTKLIPTDFIGFKHSLHGDKDHHNKLMANYFAQTEALMNGKTKAEVVKELESKNVSKEEVKQLAPFKVFTGNKPTNTILIDKLTPKSLGSLIAIYEHKIFVQGVIWNIFSYDQWGVELGKQLAGTILKDIENAKISNHDSSTLRLLQYFKK</sequence>
<dbReference type="FunFam" id="3.40.50.10490:FF:000004">
    <property type="entry name" value="Glucose-6-phosphate isomerase"/>
    <property type="match status" value="1"/>
</dbReference>
<dbReference type="PRINTS" id="PR00662">
    <property type="entry name" value="G6PISOMERASE"/>
</dbReference>
<dbReference type="CDD" id="cd05016">
    <property type="entry name" value="SIS_PGI_2"/>
    <property type="match status" value="1"/>
</dbReference>
<dbReference type="CDD" id="cd05015">
    <property type="entry name" value="SIS_PGI_1"/>
    <property type="match status" value="1"/>
</dbReference>
<dbReference type="HAMAP" id="MF_00473">
    <property type="entry name" value="G6P_isomerase"/>
    <property type="match status" value="1"/>
</dbReference>
<evidence type="ECO:0000256" key="5">
    <source>
        <dbReference type="ARBA" id="ARBA00023235"/>
    </source>
</evidence>
<comment type="pathway">
    <text evidence="1 7 8">Carbohydrate degradation; glycolysis; D-glyceraldehyde 3-phosphate and glycerone phosphate from D-glucose: step 2/4.</text>
</comment>
<dbReference type="EMBL" id="LZFP01000034">
    <property type="protein sequence ID" value="OBR37375.1"/>
    <property type="molecule type" value="Genomic_DNA"/>
</dbReference>
<evidence type="ECO:0000256" key="8">
    <source>
        <dbReference type="RuleBase" id="RU000612"/>
    </source>
</evidence>
<keyword evidence="5 7" id="KW-0413">Isomerase</keyword>
<dbReference type="KEGG" id="mart:BTR34_07160"/>
<dbReference type="NCBIfam" id="NF001211">
    <property type="entry name" value="PRK00179.1"/>
    <property type="match status" value="1"/>
</dbReference>
<protein>
    <recommendedName>
        <fullName evidence="7">Glucose-6-phosphate isomerase</fullName>
        <shortName evidence="7">GPI</shortName>
        <ecNumber evidence="7">5.3.1.9</ecNumber>
    </recommendedName>
    <alternativeName>
        <fullName evidence="7">Phosphoglucose isomerase</fullName>
        <shortName evidence="7">PGI</shortName>
    </alternativeName>
    <alternativeName>
        <fullName evidence="7">Phosphohexose isomerase</fullName>
        <shortName evidence="7">PHI</shortName>
    </alternativeName>
</protein>
<dbReference type="PROSITE" id="PS00174">
    <property type="entry name" value="P_GLUCOSE_ISOMERASE_2"/>
    <property type="match status" value="1"/>
</dbReference>
<comment type="subcellular location">
    <subcellularLocation>
        <location evidence="7">Cytoplasm</location>
    </subcellularLocation>
</comment>
<dbReference type="PANTHER" id="PTHR11469:SF1">
    <property type="entry name" value="GLUCOSE-6-PHOSPHATE ISOMERASE"/>
    <property type="match status" value="1"/>
</dbReference>
<feature type="active site" evidence="7">
    <location>
        <position position="514"/>
    </location>
</feature>
<dbReference type="Gene3D" id="3.40.50.10490">
    <property type="entry name" value="Glucose-6-phosphate isomerase like protein, domain 1"/>
    <property type="match status" value="2"/>
</dbReference>
<evidence type="ECO:0000256" key="6">
    <source>
        <dbReference type="ARBA" id="ARBA00029321"/>
    </source>
</evidence>
<reference evidence="10" key="1">
    <citation type="submission" date="2016-06" db="EMBL/GenBank/DDBJ databases">
        <authorList>
            <person name="Zhan P."/>
        </authorList>
    </citation>
    <scope>NUCLEOTIDE SEQUENCE [LARGE SCALE GENOMIC DNA]</scope>
    <source>
        <strain evidence="10">T28</strain>
    </source>
</reference>
<evidence type="ECO:0000256" key="4">
    <source>
        <dbReference type="ARBA" id="ARBA00023152"/>
    </source>
</evidence>
<dbReference type="STRING" id="1836467.BTR34_07160"/>
<dbReference type="GO" id="GO:0051156">
    <property type="term" value="P:glucose 6-phosphate metabolic process"/>
    <property type="evidence" value="ECO:0007669"/>
    <property type="project" value="TreeGrafter"/>
</dbReference>
<keyword evidence="10" id="KW-1185">Reference proteome</keyword>
<dbReference type="UniPathway" id="UPA00138"/>
<comment type="catalytic activity">
    <reaction evidence="6 7 8">
        <text>alpha-D-glucose 6-phosphate = beta-D-fructose 6-phosphate</text>
        <dbReference type="Rhea" id="RHEA:11816"/>
        <dbReference type="ChEBI" id="CHEBI:57634"/>
        <dbReference type="ChEBI" id="CHEBI:58225"/>
        <dbReference type="EC" id="5.3.1.9"/>
    </reaction>
</comment>
<dbReference type="GO" id="GO:0006096">
    <property type="term" value="P:glycolytic process"/>
    <property type="evidence" value="ECO:0007669"/>
    <property type="project" value="UniProtKB-UniRule"/>
</dbReference>
<evidence type="ECO:0000256" key="1">
    <source>
        <dbReference type="ARBA" id="ARBA00004926"/>
    </source>
</evidence>
<dbReference type="Gene3D" id="1.10.1390.10">
    <property type="match status" value="1"/>
</dbReference>
<evidence type="ECO:0000313" key="10">
    <source>
        <dbReference type="Proteomes" id="UP000092164"/>
    </source>
</evidence>
<dbReference type="SUPFAM" id="SSF53697">
    <property type="entry name" value="SIS domain"/>
    <property type="match status" value="1"/>
</dbReference>
<dbReference type="UniPathway" id="UPA00109">
    <property type="reaction ID" value="UER00181"/>
</dbReference>
<evidence type="ECO:0000256" key="3">
    <source>
        <dbReference type="ARBA" id="ARBA00022432"/>
    </source>
</evidence>
<keyword evidence="4 7" id="KW-0324">Glycolysis</keyword>
<dbReference type="GO" id="GO:0006094">
    <property type="term" value="P:gluconeogenesis"/>
    <property type="evidence" value="ECO:0007669"/>
    <property type="project" value="UniProtKB-UniRule"/>
</dbReference>
<comment type="function">
    <text evidence="7">Catalyzes the reversible isomerization of glucose-6-phosphate to fructose-6-phosphate.</text>
</comment>
<comment type="caution">
    <text evidence="9">The sequence shown here is derived from an EMBL/GenBank/DDBJ whole genome shotgun (WGS) entry which is preliminary data.</text>
</comment>
<organism evidence="9 10">
    <name type="scientific">Maribacter hydrothermalis</name>
    <dbReference type="NCBI Taxonomy" id="1836467"/>
    <lineage>
        <taxon>Bacteria</taxon>
        <taxon>Pseudomonadati</taxon>
        <taxon>Bacteroidota</taxon>
        <taxon>Flavobacteriia</taxon>
        <taxon>Flavobacteriales</taxon>
        <taxon>Flavobacteriaceae</taxon>
        <taxon>Maribacter</taxon>
    </lineage>
</organism>
<dbReference type="GO" id="GO:0005829">
    <property type="term" value="C:cytosol"/>
    <property type="evidence" value="ECO:0007669"/>
    <property type="project" value="TreeGrafter"/>
</dbReference>
<feature type="active site" evidence="7">
    <location>
        <position position="386"/>
    </location>
</feature>
<comment type="pathway">
    <text evidence="7">Carbohydrate biosynthesis; gluconeogenesis.</text>
</comment>
<dbReference type="InterPro" id="IPR018189">
    <property type="entry name" value="Phosphoglucose_isomerase_CS"/>
</dbReference>
<feature type="active site" description="Proton donor" evidence="7">
    <location>
        <position position="355"/>
    </location>
</feature>
<proteinExistence type="inferred from homology"/>
<dbReference type="RefSeq" id="WP_068485365.1">
    <property type="nucleotide sequence ID" value="NZ_CP018760.1"/>
</dbReference>